<reference evidence="10" key="1">
    <citation type="submission" date="2016-02" db="EMBL/GenBank/DDBJ databases">
        <authorList>
            <person name="Holder M.E."/>
            <person name="Ajami N.J."/>
            <person name="Petrosino J.F."/>
        </authorList>
    </citation>
    <scope>NUCLEOTIDE SEQUENCE [LARGE SCALE GENOMIC DNA]</scope>
    <source>
        <strain evidence="10">DSM 12838</strain>
    </source>
</reference>
<evidence type="ECO:0000256" key="3">
    <source>
        <dbReference type="ARBA" id="ARBA00012575"/>
    </source>
</evidence>
<dbReference type="GO" id="GO:0061799">
    <property type="term" value="F:cyclic pyranopterin monophosphate synthase activity"/>
    <property type="evidence" value="ECO:0007669"/>
    <property type="project" value="UniProtKB-UniRule"/>
</dbReference>
<dbReference type="CDD" id="cd01420">
    <property type="entry name" value="MoaC_PE"/>
    <property type="match status" value="1"/>
</dbReference>
<dbReference type="EMBL" id="CP014230">
    <property type="protein sequence ID" value="AMD93796.1"/>
    <property type="molecule type" value="Genomic_DNA"/>
</dbReference>
<sequence>MAEQKLTHVDASGEVTMVDVGDKAETRRRAVVRTRVLLGAETFALLRDSALPKGDVLTTAKIAGIMAAKRTWELIPMCHPLFLSKVDVRLTPVPADLSIEIEAEARTTGPTGVEMEALMAAQVAAMTVYDMCKAVQRDIRITDCRLVHKSGGKSGEFNEASGLS</sequence>
<dbReference type="Gene3D" id="3.30.70.640">
    <property type="entry name" value="Molybdopterin cofactor biosynthesis C (MoaC) domain"/>
    <property type="match status" value="1"/>
</dbReference>
<dbReference type="InterPro" id="IPR050105">
    <property type="entry name" value="MoCo_biosynth_MoaA/MoaC"/>
</dbReference>
<dbReference type="NCBIfam" id="NF006870">
    <property type="entry name" value="PRK09364.1"/>
    <property type="match status" value="1"/>
</dbReference>
<dbReference type="OrthoDB" id="9794429at2"/>
<dbReference type="InterPro" id="IPR002820">
    <property type="entry name" value="Mopterin_CF_biosynth-C_dom"/>
</dbReference>
<evidence type="ECO:0000256" key="5">
    <source>
        <dbReference type="ARBA" id="ARBA00023239"/>
    </source>
</evidence>
<organism evidence="9 10">
    <name type="scientific">Desulfomicrobium orale DSM 12838</name>
    <dbReference type="NCBI Taxonomy" id="888061"/>
    <lineage>
        <taxon>Bacteria</taxon>
        <taxon>Pseudomonadati</taxon>
        <taxon>Thermodesulfobacteriota</taxon>
        <taxon>Desulfovibrionia</taxon>
        <taxon>Desulfovibrionales</taxon>
        <taxon>Desulfomicrobiaceae</taxon>
        <taxon>Desulfomicrobium</taxon>
    </lineage>
</organism>
<name>A0A109W6J5_9BACT</name>
<feature type="binding site" evidence="7">
    <location>
        <begin position="77"/>
        <end position="79"/>
    </location>
    <ligand>
        <name>substrate</name>
    </ligand>
</feature>
<comment type="subunit">
    <text evidence="7">Homohexamer; trimer of dimers.</text>
</comment>
<dbReference type="KEGG" id="doa:AXF15_12255"/>
<keyword evidence="5 7" id="KW-0456">Lyase</keyword>
<dbReference type="STRING" id="888061.AXF15_12255"/>
<comment type="catalytic activity">
    <reaction evidence="1 7">
        <text>(8S)-3',8-cyclo-7,8-dihydroguanosine 5'-triphosphate = cyclic pyranopterin phosphate + diphosphate</text>
        <dbReference type="Rhea" id="RHEA:49580"/>
        <dbReference type="ChEBI" id="CHEBI:33019"/>
        <dbReference type="ChEBI" id="CHEBI:59648"/>
        <dbReference type="ChEBI" id="CHEBI:131766"/>
        <dbReference type="EC" id="4.6.1.17"/>
    </reaction>
</comment>
<protein>
    <recommendedName>
        <fullName evidence="3 7">Cyclic pyranopterin monophosphate synthase</fullName>
        <ecNumber evidence="3 7">4.6.1.17</ecNumber>
    </recommendedName>
    <alternativeName>
        <fullName evidence="7">Molybdenum cofactor biosynthesis protein C</fullName>
    </alternativeName>
</protein>
<dbReference type="PANTHER" id="PTHR22960">
    <property type="entry name" value="MOLYBDOPTERIN COFACTOR SYNTHESIS PROTEIN A"/>
    <property type="match status" value="1"/>
</dbReference>
<gene>
    <name evidence="7" type="primary">moaC</name>
    <name evidence="9" type="ORF">AXF15_12255</name>
</gene>
<dbReference type="PANTHER" id="PTHR22960:SF0">
    <property type="entry name" value="MOLYBDENUM COFACTOR BIOSYNTHESIS PROTEIN 1"/>
    <property type="match status" value="1"/>
</dbReference>
<keyword evidence="4 7" id="KW-0501">Molybdenum cofactor biosynthesis</keyword>
<dbReference type="InterPro" id="IPR047594">
    <property type="entry name" value="MoaC_bact/euk"/>
</dbReference>
<evidence type="ECO:0000256" key="1">
    <source>
        <dbReference type="ARBA" id="ARBA00001637"/>
    </source>
</evidence>
<proteinExistence type="inferred from homology"/>
<accession>A0A109W6J5</accession>
<dbReference type="GO" id="GO:0061798">
    <property type="term" value="F:GTP 3',8'-cyclase activity"/>
    <property type="evidence" value="ECO:0007669"/>
    <property type="project" value="TreeGrafter"/>
</dbReference>
<dbReference type="SUPFAM" id="SSF55040">
    <property type="entry name" value="Molybdenum cofactor biosynthesis protein C, MoaC"/>
    <property type="match status" value="1"/>
</dbReference>
<evidence type="ECO:0000256" key="6">
    <source>
        <dbReference type="ARBA" id="ARBA00055087"/>
    </source>
</evidence>
<dbReference type="EC" id="4.6.1.17" evidence="3 7"/>
<feature type="active site" evidence="7">
    <location>
        <position position="130"/>
    </location>
</feature>
<evidence type="ECO:0000256" key="4">
    <source>
        <dbReference type="ARBA" id="ARBA00023150"/>
    </source>
</evidence>
<dbReference type="GO" id="GO:0006777">
    <property type="term" value="P:Mo-molybdopterin cofactor biosynthetic process"/>
    <property type="evidence" value="ECO:0007669"/>
    <property type="project" value="UniProtKB-UniRule"/>
</dbReference>
<evidence type="ECO:0000256" key="7">
    <source>
        <dbReference type="HAMAP-Rule" id="MF_01224"/>
    </source>
</evidence>
<feature type="domain" description="Molybdopterin cofactor biosynthesis C (MoaC)" evidence="8">
    <location>
        <begin position="17"/>
        <end position="152"/>
    </location>
</feature>
<dbReference type="HAMAP" id="MF_01224_B">
    <property type="entry name" value="MoaC_B"/>
    <property type="match status" value="1"/>
</dbReference>
<comment type="function">
    <text evidence="6 7">Catalyzes the conversion of (8S)-3',8-cyclo-7,8-dihydroguanosine 5'-triphosphate to cyclic pyranopterin monophosphate (cPMP).</text>
</comment>
<comment type="pathway">
    <text evidence="2 7">Cofactor biosynthesis; molybdopterin biosynthesis.</text>
</comment>
<dbReference type="AlphaFoldDB" id="A0A109W6J5"/>
<dbReference type="RefSeq" id="WP_066608031.1">
    <property type="nucleotide sequence ID" value="NZ_CP014230.1"/>
</dbReference>
<dbReference type="Proteomes" id="UP000063964">
    <property type="component" value="Chromosome"/>
</dbReference>
<evidence type="ECO:0000256" key="2">
    <source>
        <dbReference type="ARBA" id="ARBA00005046"/>
    </source>
</evidence>
<comment type="similarity">
    <text evidence="7">Belongs to the MoaC family.</text>
</comment>
<dbReference type="Pfam" id="PF01967">
    <property type="entry name" value="MoaC"/>
    <property type="match status" value="1"/>
</dbReference>
<feature type="binding site" evidence="7">
    <location>
        <begin position="115"/>
        <end position="116"/>
    </location>
    <ligand>
        <name>substrate</name>
    </ligand>
</feature>
<dbReference type="InterPro" id="IPR036522">
    <property type="entry name" value="MoaC_sf"/>
</dbReference>
<dbReference type="UniPathway" id="UPA00344"/>
<keyword evidence="10" id="KW-1185">Reference proteome</keyword>
<evidence type="ECO:0000259" key="8">
    <source>
        <dbReference type="Pfam" id="PF01967"/>
    </source>
</evidence>
<dbReference type="InterPro" id="IPR023045">
    <property type="entry name" value="MoaC"/>
</dbReference>
<dbReference type="NCBIfam" id="TIGR00581">
    <property type="entry name" value="moaC"/>
    <property type="match status" value="1"/>
</dbReference>
<evidence type="ECO:0000313" key="10">
    <source>
        <dbReference type="Proteomes" id="UP000063964"/>
    </source>
</evidence>
<evidence type="ECO:0000313" key="9">
    <source>
        <dbReference type="EMBL" id="AMD93796.1"/>
    </source>
</evidence>